<dbReference type="EMBL" id="JAPDRQ010000189">
    <property type="protein sequence ID" value="KAJ9652649.1"/>
    <property type="molecule type" value="Genomic_DNA"/>
</dbReference>
<evidence type="ECO:0000313" key="1">
    <source>
        <dbReference type="EMBL" id="KAJ9652649.1"/>
    </source>
</evidence>
<evidence type="ECO:0000313" key="2">
    <source>
        <dbReference type="Proteomes" id="UP001172386"/>
    </source>
</evidence>
<comment type="caution">
    <text evidence="1">The sequence shown here is derived from an EMBL/GenBank/DDBJ whole genome shotgun (WGS) entry which is preliminary data.</text>
</comment>
<dbReference type="Proteomes" id="UP001172386">
    <property type="component" value="Unassembled WGS sequence"/>
</dbReference>
<name>A0ACC2ZY97_9EURO</name>
<reference evidence="1" key="1">
    <citation type="submission" date="2022-10" db="EMBL/GenBank/DDBJ databases">
        <title>Culturing micro-colonial fungi from biological soil crusts in the Mojave desert and describing Neophaeococcomyces mojavensis, and introducing the new genera and species Taxawa tesnikishii.</title>
        <authorList>
            <person name="Kurbessoian T."/>
            <person name="Stajich J.E."/>
        </authorList>
    </citation>
    <scope>NUCLEOTIDE SEQUENCE</scope>
    <source>
        <strain evidence="1">JES_112</strain>
    </source>
</reference>
<proteinExistence type="predicted"/>
<organism evidence="1 2">
    <name type="scientific">Neophaeococcomyces mojaviensis</name>
    <dbReference type="NCBI Taxonomy" id="3383035"/>
    <lineage>
        <taxon>Eukaryota</taxon>
        <taxon>Fungi</taxon>
        <taxon>Dikarya</taxon>
        <taxon>Ascomycota</taxon>
        <taxon>Pezizomycotina</taxon>
        <taxon>Eurotiomycetes</taxon>
        <taxon>Chaetothyriomycetidae</taxon>
        <taxon>Chaetothyriales</taxon>
        <taxon>Chaetothyriales incertae sedis</taxon>
        <taxon>Neophaeococcomyces</taxon>
    </lineage>
</organism>
<keyword evidence="2" id="KW-1185">Reference proteome</keyword>
<sequence>MAKLQKQLRHDQKKSLMSKHKVAKLTPAEIRSLNYSATVSKSGSVRSVDHSSAHTLASGTPPLTPDNVSVSYDSRSRRKPNTGSDLPTPSTSPARERRGSNASNRIIYAPKPLSHAQAAAFSNAVGPSRPPSQTSYRGVATYRGPEMTRSGSLTMLQRPSPQIVANPLSNFSRPRQSTLLSSPEKVNATEKVGEDNIISPVPIKSRHQSLGAVSRTTSRQHSPVRPSDSPVSVDGGRMPEKKVTKDEPGDEEDSVMDGAPKVAPEVPNDHASEPSLKQKLNWRKTLTGSLETDSEKVPLRKEYKRRTLMSPKQGYCLHAIHYADTKPGEPPQLRGTLKDELPSNRTSIFKEGDNAKAAADTGFGQHPAVRPLSTDLERSSVVIPDSSTSSSKKGKEREIESDSVADTDTTSLSSVPTYMRCDCCGRVQKPGGFASELSPVLENENLRTNFDFEVERQQPNHRRRSSSFNSGRPRFVPILPMEVGNETKQARIAEPNRSSVYSNTPSVAESAPARMVGVAINKPGDVIASSSMPLAIMPQPKGAPKFTRFASLHVRKEDKDENEEIKQEPVQNLPPPQLSRFGSLYGLRDQAVISQELQPQRQSHVQQMSAYQAQQARTGSFGQVNGNGYLSSPNSSHLSVATMRSKLSQEIYPDNGWPLPNSGQTSPTNGATQAPSSSRVQVMAEKGLDDTSAPSRNVAQEIISSPRYEMPEDEDELMVDLSSFDGSFVHGSLTRSATVLRDGTPPTTSYGQKQKQVNSASPPQPTRINTNVPSTNSPTSAYTSVTLPSSAQTQPDSFTTTPSTSMASTTSLASVNGDFVARTTTTTVVRILPSSANISASASPISTTSKGQLKLGDWVLPDSPKIGSRNIGAASSLNSSRSASDVNLTSASNGAASGVGLNGRVGVAA</sequence>
<accession>A0ACC2ZY97</accession>
<protein>
    <submittedName>
        <fullName evidence="1">Uncharacterized protein</fullName>
    </submittedName>
</protein>
<gene>
    <name evidence="1" type="ORF">H2198_008129</name>
</gene>